<dbReference type="Gene3D" id="1.10.287.1490">
    <property type="match status" value="1"/>
</dbReference>
<organism evidence="2 3">
    <name type="scientific">Capillibacterium thermochitinicola</name>
    <dbReference type="NCBI Taxonomy" id="2699427"/>
    <lineage>
        <taxon>Bacteria</taxon>
        <taxon>Bacillati</taxon>
        <taxon>Bacillota</taxon>
        <taxon>Capillibacterium</taxon>
    </lineage>
</organism>
<evidence type="ECO:0000313" key="3">
    <source>
        <dbReference type="Proteomes" id="UP000657177"/>
    </source>
</evidence>
<dbReference type="InterPro" id="IPR039522">
    <property type="entry name" value="RING_finger_1_prok"/>
</dbReference>
<protein>
    <submittedName>
        <fullName evidence="2">Uncharacterized protein</fullName>
    </submittedName>
</protein>
<name>A0A8J6HYH5_9FIRM</name>
<comment type="caution">
    <text evidence="2">The sequence shown here is derived from an EMBL/GenBank/DDBJ whole genome shotgun (WGS) entry which is preliminary data.</text>
</comment>
<keyword evidence="1" id="KW-0175">Coiled coil</keyword>
<accession>A0A8J6HYH5</accession>
<proteinExistence type="predicted"/>
<feature type="coiled-coil region" evidence="1">
    <location>
        <begin position="162"/>
        <end position="189"/>
    </location>
</feature>
<dbReference type="Pfam" id="PF14446">
    <property type="entry name" value="Prok-RING_1"/>
    <property type="match status" value="1"/>
</dbReference>
<dbReference type="EMBL" id="JAAKDE010000002">
    <property type="protein sequence ID" value="MBA2132176.1"/>
    <property type="molecule type" value="Genomic_DNA"/>
</dbReference>
<dbReference type="AlphaFoldDB" id="A0A8J6HYH5"/>
<dbReference type="Proteomes" id="UP000657177">
    <property type="component" value="Unassembled WGS sequence"/>
</dbReference>
<evidence type="ECO:0000313" key="2">
    <source>
        <dbReference type="EMBL" id="MBA2132176.1"/>
    </source>
</evidence>
<gene>
    <name evidence="2" type="ORF">G5B42_01220</name>
</gene>
<sequence>MNWKDSLRTLYQTTYHATSLIASKAFEMMDTVKTRIDIGRRNKKCRLLYGEIGETIYRQGGGGGEIPRFRQEIRPLDDELFTATREKNQLEQEIAYLSRELREAKRRHSLNYSKELEERIHPLRDRLHTTNKKISHLKGILRNLYEQMGEYAYQNRLPDPELNHLFQEIDDLKNEINELLAELDRRNQVRSLRRQNDRQEVYQRIRSLFTSRPGAPTTEREVILNLPPPGRNQTDNSVRTCPYCLTAIQPAERTIVCPVCETPHHEECWRDNGGCSVFGCRGRA</sequence>
<dbReference type="RefSeq" id="WP_181338626.1">
    <property type="nucleotide sequence ID" value="NZ_JAAKDE010000002.1"/>
</dbReference>
<feature type="coiled-coil region" evidence="1">
    <location>
        <begin position="80"/>
        <end position="107"/>
    </location>
</feature>
<reference evidence="2" key="1">
    <citation type="submission" date="2020-06" db="EMBL/GenBank/DDBJ databases">
        <title>Novel chitinolytic bacterium.</title>
        <authorList>
            <person name="Ungkulpasvich U."/>
            <person name="Kosugi A."/>
            <person name="Uke A."/>
        </authorList>
    </citation>
    <scope>NUCLEOTIDE SEQUENCE</scope>
    <source>
        <strain evidence="2">UUS1-1</strain>
    </source>
</reference>
<evidence type="ECO:0000256" key="1">
    <source>
        <dbReference type="SAM" id="Coils"/>
    </source>
</evidence>
<keyword evidence="3" id="KW-1185">Reference proteome</keyword>